<evidence type="ECO:0008006" key="5">
    <source>
        <dbReference type="Google" id="ProtNLM"/>
    </source>
</evidence>
<sequence>MAGRTYQFATDDLTPRKGQASVSLVSNNDDSYVKYVLPQRLNAARVLEREPYADHYSHSADFTSSGDGTNIHLVTSPRRPGWTMPASLLPPDSVQVFVKYYARELSRAFYLGHGPARTPYTRHILPMAKNVPCIRYAVGAIASCHIGNRLQDNELKMQSLHLRLVATQALRQQLGNDIEGTDISSIACMVLLAQLDLCSGDCLEFGTHLKAASDIVKRHGSDGTERGFFQQRLAWLDVMGATTSSRMPYLKPENVKASLNRFKTLSGRKWGFDVFDCPIDLFEYIADIAVLHKLHLFTNPIR</sequence>
<reference evidence="4" key="1">
    <citation type="submission" date="2015-09" db="EMBL/GenBank/DDBJ databases">
        <authorList>
            <person name="Fill T.P."/>
            <person name="Baretta J.F."/>
            <person name="de Almeida L.G."/>
            <person name="Rocha M."/>
            <person name="de Souza D.H."/>
            <person name="Malavazi I."/>
            <person name="Cerdeira L.T."/>
            <person name="Hong H."/>
            <person name="Samborskyy M."/>
            <person name="de Vasconcelos A.T."/>
            <person name="Leadlay P."/>
            <person name="Rodrigues-Filho E."/>
        </authorList>
    </citation>
    <scope>NUCLEOTIDE SEQUENCE [LARGE SCALE GENOMIC DNA]</scope>
    <source>
        <strain evidence="4">LaBioMMi 136</strain>
    </source>
</reference>
<organism evidence="3 4">
    <name type="scientific">Penicillium brasilianum</name>
    <dbReference type="NCBI Taxonomy" id="104259"/>
    <lineage>
        <taxon>Eukaryota</taxon>
        <taxon>Fungi</taxon>
        <taxon>Dikarya</taxon>
        <taxon>Ascomycota</taxon>
        <taxon>Pezizomycotina</taxon>
        <taxon>Eurotiomycetes</taxon>
        <taxon>Eurotiomycetidae</taxon>
        <taxon>Eurotiales</taxon>
        <taxon>Aspergillaceae</taxon>
        <taxon>Penicillium</taxon>
    </lineage>
</organism>
<protein>
    <recommendedName>
        <fullName evidence="5">Transcription factor domain-containing protein</fullName>
    </recommendedName>
</protein>
<dbReference type="Pfam" id="PF11951">
    <property type="entry name" value="Fungal_trans_2"/>
    <property type="match status" value="1"/>
</dbReference>
<dbReference type="InterPro" id="IPR021858">
    <property type="entry name" value="Fun_TF"/>
</dbReference>
<name>A0A1S9RPB4_PENBI</name>
<dbReference type="PANTHER" id="PTHR37534">
    <property type="entry name" value="TRANSCRIPTIONAL ACTIVATOR PROTEIN UGA3"/>
    <property type="match status" value="1"/>
</dbReference>
<dbReference type="Proteomes" id="UP000190744">
    <property type="component" value="Unassembled WGS sequence"/>
</dbReference>
<proteinExistence type="predicted"/>
<gene>
    <name evidence="3" type="ORF">PEBR_17920</name>
</gene>
<evidence type="ECO:0000313" key="3">
    <source>
        <dbReference type="EMBL" id="OOQ87342.1"/>
    </source>
</evidence>
<evidence type="ECO:0000256" key="1">
    <source>
        <dbReference type="ARBA" id="ARBA00004123"/>
    </source>
</evidence>
<evidence type="ECO:0000256" key="2">
    <source>
        <dbReference type="ARBA" id="ARBA00023242"/>
    </source>
</evidence>
<dbReference type="GO" id="GO:0005634">
    <property type="term" value="C:nucleus"/>
    <property type="evidence" value="ECO:0007669"/>
    <property type="project" value="UniProtKB-SubCell"/>
</dbReference>
<evidence type="ECO:0000313" key="4">
    <source>
        <dbReference type="Proteomes" id="UP000190744"/>
    </source>
</evidence>
<dbReference type="AlphaFoldDB" id="A0A1S9RPB4"/>
<accession>A0A1S9RPB4</accession>
<dbReference type="PANTHER" id="PTHR37534:SF46">
    <property type="entry name" value="ZN(II)2CYS6 TRANSCRIPTION FACTOR (EUROFUNG)"/>
    <property type="match status" value="1"/>
</dbReference>
<keyword evidence="2" id="KW-0539">Nucleus</keyword>
<comment type="subcellular location">
    <subcellularLocation>
        <location evidence="1">Nucleus</location>
    </subcellularLocation>
</comment>
<dbReference type="EMBL" id="LJBN01000126">
    <property type="protein sequence ID" value="OOQ87342.1"/>
    <property type="molecule type" value="Genomic_DNA"/>
</dbReference>
<comment type="caution">
    <text evidence="3">The sequence shown here is derived from an EMBL/GenBank/DDBJ whole genome shotgun (WGS) entry which is preliminary data.</text>
</comment>